<evidence type="ECO:0000259" key="1">
    <source>
        <dbReference type="PROSITE" id="PS51664"/>
    </source>
</evidence>
<gene>
    <name evidence="2" type="ORF">SAMN06265373_102512</name>
</gene>
<dbReference type="Proteomes" id="UP001157961">
    <property type="component" value="Unassembled WGS sequence"/>
</dbReference>
<organism evidence="2 3">
    <name type="scientific">Shimia sagamensis</name>
    <dbReference type="NCBI Taxonomy" id="1566352"/>
    <lineage>
        <taxon>Bacteria</taxon>
        <taxon>Pseudomonadati</taxon>
        <taxon>Pseudomonadota</taxon>
        <taxon>Alphaproteobacteria</taxon>
        <taxon>Rhodobacterales</taxon>
        <taxon>Roseobacteraceae</taxon>
    </lineage>
</organism>
<accession>A0ABY1NN08</accession>
<protein>
    <submittedName>
        <fullName evidence="2">YcaO-like family protein</fullName>
    </submittedName>
</protein>
<dbReference type="PROSITE" id="PS51664">
    <property type="entry name" value="YCAO"/>
    <property type="match status" value="1"/>
</dbReference>
<feature type="domain" description="YcaO" evidence="1">
    <location>
        <begin position="1"/>
        <end position="350"/>
    </location>
</feature>
<evidence type="ECO:0000313" key="2">
    <source>
        <dbReference type="EMBL" id="SMP13472.1"/>
    </source>
</evidence>
<dbReference type="RefSeq" id="WP_283425247.1">
    <property type="nucleotide sequence ID" value="NZ_FXTY01000002.1"/>
</dbReference>
<proteinExistence type="predicted"/>
<comment type="caution">
    <text evidence="2">The sequence shown here is derived from an EMBL/GenBank/DDBJ whole genome shotgun (WGS) entry which is preliminary data.</text>
</comment>
<keyword evidence="3" id="KW-1185">Reference proteome</keyword>
<reference evidence="2 3" key="1">
    <citation type="submission" date="2017-05" db="EMBL/GenBank/DDBJ databases">
        <authorList>
            <person name="Varghese N."/>
            <person name="Submissions S."/>
        </authorList>
    </citation>
    <scope>NUCLEOTIDE SEQUENCE [LARGE SCALE GENOMIC DNA]</scope>
    <source>
        <strain evidence="2 3">DSM 29734</strain>
    </source>
</reference>
<dbReference type="InterPro" id="IPR003776">
    <property type="entry name" value="YcaO-like_dom"/>
</dbReference>
<dbReference type="EMBL" id="FXTY01000002">
    <property type="protein sequence ID" value="SMP13472.1"/>
    <property type="molecule type" value="Genomic_DNA"/>
</dbReference>
<dbReference type="Gene3D" id="3.30.1330.230">
    <property type="match status" value="1"/>
</dbReference>
<evidence type="ECO:0000313" key="3">
    <source>
        <dbReference type="Proteomes" id="UP001157961"/>
    </source>
</evidence>
<dbReference type="PANTHER" id="PTHR37809">
    <property type="entry name" value="RIBOSOMAL PROTEIN S12 METHYLTHIOTRANSFERASE ACCESSORY FACTOR YCAO"/>
    <property type="match status" value="1"/>
</dbReference>
<dbReference type="Pfam" id="PF02624">
    <property type="entry name" value="YcaO"/>
    <property type="match status" value="1"/>
</dbReference>
<dbReference type="PANTHER" id="PTHR37809:SF1">
    <property type="entry name" value="RIBOSOMAL PROTEIN S12 METHYLTHIOTRANSFERASE ACCESSORY FACTOR YCAO"/>
    <property type="match status" value="1"/>
</dbReference>
<sequence>MFTELREYERSASGEMVLPKATPGFCAPVLRRLDYVFVGRPSCVPALVIAGGVLPDGTPVSGAGDAVDAALVRLAGEAAEQVGLRTYLGKLPERAPVLACDWQGLNATPVARSVLPTSEAETAGFSEGLAVHTDVDAAQRHGVLELFERDAAAHWWAGATEAVELLGVEALVAEGIGHRAKRQTRVLDVTCDTKVPAVVAASFDQSGGGFCFGAAAGAHLRDAVVSAVRELGAAEFGRQLDVSRNVLPKDGGATLTVNTLTLDQFNAAFVTQKTALEAQVQMRGVIAKEEWGAVCAKSDVGIVDLGCVEGVFQVIKATSTALQSGREIHVCPRLQAALFGKKRRTQGPLY</sequence>
<name>A0ABY1NN08_9RHOB</name>